<keyword evidence="2" id="KW-1185">Reference proteome</keyword>
<protein>
    <submittedName>
        <fullName evidence="1">Uncharacterized protein</fullName>
    </submittedName>
</protein>
<organism evidence="1 2">
    <name type="scientific">Saccharolobus shibatae</name>
    <dbReference type="NCBI Taxonomy" id="2286"/>
    <lineage>
        <taxon>Archaea</taxon>
        <taxon>Thermoproteota</taxon>
        <taxon>Thermoprotei</taxon>
        <taxon>Sulfolobales</taxon>
        <taxon>Sulfolobaceae</taxon>
        <taxon>Saccharolobus</taxon>
    </lineage>
</organism>
<dbReference type="GeneID" id="65557331"/>
<evidence type="ECO:0000313" key="2">
    <source>
        <dbReference type="Proteomes" id="UP000694036"/>
    </source>
</evidence>
<dbReference type="EMBL" id="CP077713">
    <property type="protein sequence ID" value="QXJ35434.1"/>
    <property type="molecule type" value="Genomic_DNA"/>
</dbReference>
<sequence>MLFSRKSYSKIYTDSKILTWDANRFLQSVSKIINDLIYNVKRFGEPWTSILNEVILPFEV</sequence>
<proteinExistence type="predicted"/>
<reference evidence="1 2" key="1">
    <citation type="journal article" date="2021" name="Environ. Microbiol.">
        <title>New insights into the diversity and evolution of the archaeal mobilome from three complete genomes of Saccharolobus shibatae.</title>
        <authorList>
            <person name="Medvedeva S."/>
            <person name="Brandt D."/>
            <person name="Cvirkaite-Krupovic V."/>
            <person name="Liu Y."/>
            <person name="Severinov K."/>
            <person name="Ishino S."/>
            <person name="Ishino Y."/>
            <person name="Prangishvili D."/>
            <person name="Kalinowski J."/>
            <person name="Krupovic M."/>
        </authorList>
    </citation>
    <scope>NUCLEOTIDE SEQUENCE [LARGE SCALE GENOMIC DNA]</scope>
    <source>
        <strain evidence="1 2">S38A</strain>
    </source>
</reference>
<name>A0A8F5C1G8_9CREN</name>
<gene>
    <name evidence="1" type="ORF">J5U22_01981</name>
</gene>
<dbReference type="RefSeq" id="WP_218258001.1">
    <property type="nucleotide sequence ID" value="NZ_CP077713.1"/>
</dbReference>
<evidence type="ECO:0000313" key="1">
    <source>
        <dbReference type="EMBL" id="QXJ35434.1"/>
    </source>
</evidence>
<accession>A0A8F5C1G8</accession>
<dbReference type="Proteomes" id="UP000694036">
    <property type="component" value="Chromosome"/>
</dbReference>
<dbReference type="AlphaFoldDB" id="A0A8F5C1G8"/>